<dbReference type="AlphaFoldDB" id="A0A285BUU7"/>
<dbReference type="Proteomes" id="UP000242498">
    <property type="component" value="Chromosome I"/>
</dbReference>
<proteinExistence type="predicted"/>
<protein>
    <submittedName>
        <fullName evidence="1">Uncharacterized protein</fullName>
    </submittedName>
</protein>
<name>A0A285BUU7_9PROT</name>
<organism evidence="1 2">
    <name type="scientific">Nitrosomonas ureae</name>
    <dbReference type="NCBI Taxonomy" id="44577"/>
    <lineage>
        <taxon>Bacteria</taxon>
        <taxon>Pseudomonadati</taxon>
        <taxon>Pseudomonadota</taxon>
        <taxon>Betaproteobacteria</taxon>
        <taxon>Nitrosomonadales</taxon>
        <taxon>Nitrosomonadaceae</taxon>
        <taxon>Nitrosomonas</taxon>
    </lineage>
</organism>
<reference evidence="1 2" key="1">
    <citation type="submission" date="2017-08" db="EMBL/GenBank/DDBJ databases">
        <authorList>
            <person name="de Groot N.N."/>
        </authorList>
    </citation>
    <scope>NUCLEOTIDE SEQUENCE [LARGE SCALE GENOMIC DNA]</scope>
    <source>
        <strain evidence="1 2">Nm15</strain>
    </source>
</reference>
<gene>
    <name evidence="1" type="ORF">SAMN06296273_0451</name>
</gene>
<evidence type="ECO:0000313" key="2">
    <source>
        <dbReference type="Proteomes" id="UP000242498"/>
    </source>
</evidence>
<dbReference type="EMBL" id="LT907782">
    <property type="protein sequence ID" value="SNX58989.1"/>
    <property type="molecule type" value="Genomic_DNA"/>
</dbReference>
<evidence type="ECO:0000313" key="1">
    <source>
        <dbReference type="EMBL" id="SNX58989.1"/>
    </source>
</evidence>
<accession>A0A285BUU7</accession>
<sequence length="100" mass="11496">MLLQNYISGHQKLYNSDVPADKESLSRQVNIRSRRLLQFIDLQGDVSNFPGENLIATNNNHYYILMVMWLKSLSSGNIQTQGFQDICCIYHSSLFQPSIN</sequence>